<keyword evidence="1" id="KW-0862">Zinc</keyword>
<name>A0AAW2ILL7_9LAMI</name>
<protein>
    <submittedName>
        <fullName evidence="4">Copia protein</fullName>
    </submittedName>
</protein>
<comment type="caution">
    <text evidence="4">The sequence shown here is derived from an EMBL/GenBank/DDBJ whole genome shotgun (WGS) entry which is preliminary data.</text>
</comment>
<dbReference type="EMBL" id="JACGWK010001794">
    <property type="protein sequence ID" value="KAL0282712.1"/>
    <property type="molecule type" value="Genomic_DNA"/>
</dbReference>
<feature type="domain" description="CCHC-type" evidence="3">
    <location>
        <begin position="19"/>
        <end position="32"/>
    </location>
</feature>
<dbReference type="InterPro" id="IPR013103">
    <property type="entry name" value="RVT_2"/>
</dbReference>
<evidence type="ECO:0000256" key="1">
    <source>
        <dbReference type="PROSITE-ProRule" id="PRU00047"/>
    </source>
</evidence>
<organism evidence="4">
    <name type="scientific">Sesamum angustifolium</name>
    <dbReference type="NCBI Taxonomy" id="2727405"/>
    <lineage>
        <taxon>Eukaryota</taxon>
        <taxon>Viridiplantae</taxon>
        <taxon>Streptophyta</taxon>
        <taxon>Embryophyta</taxon>
        <taxon>Tracheophyta</taxon>
        <taxon>Spermatophyta</taxon>
        <taxon>Magnoliopsida</taxon>
        <taxon>eudicotyledons</taxon>
        <taxon>Gunneridae</taxon>
        <taxon>Pentapetalae</taxon>
        <taxon>asterids</taxon>
        <taxon>lamiids</taxon>
        <taxon>Lamiales</taxon>
        <taxon>Pedaliaceae</taxon>
        <taxon>Sesamum</taxon>
    </lineage>
</organism>
<gene>
    <name evidence="4" type="ORF">Sangu_2935300</name>
</gene>
<dbReference type="AlphaFoldDB" id="A0AAW2ILL7"/>
<dbReference type="GO" id="GO:0008270">
    <property type="term" value="F:zinc ion binding"/>
    <property type="evidence" value="ECO:0007669"/>
    <property type="project" value="UniProtKB-KW"/>
</dbReference>
<sequence length="353" mass="39494">MNHNNNLSQDRNNHTGGFCTNCGESGHTKSRCYELIGYPEWWDPSKAPLKRNSKSHCHVVGVVEPSNKAQKESSPQTSIVVTKPSDTGKVFQTSTSTINNSWIIDSGATDHMTFDTNHVKSLKISKERIEKTANGNSAPVVGEAHMPNSYWGEAFTAAAYLINRISSSTLQFQTSFDVFHKATGENKNELETLNNSFDTLQFINISGGRNLDVDVGIRNKADQSFEHESSQGHVENADVQNFQEHTEVASREDPHPHNVPLNQLLSQDVLTSESQQSAGGFERSKMARSNEQRNDIPLKRTQHGDIVDLPDGKKHVGCNWVFTIKYKFDGTIERYKARLVAKGYTQTYEVDYT</sequence>
<reference evidence="4" key="1">
    <citation type="submission" date="2020-06" db="EMBL/GenBank/DDBJ databases">
        <authorList>
            <person name="Li T."/>
            <person name="Hu X."/>
            <person name="Zhang T."/>
            <person name="Song X."/>
            <person name="Zhang H."/>
            <person name="Dai N."/>
            <person name="Sheng W."/>
            <person name="Hou X."/>
            <person name="Wei L."/>
        </authorList>
    </citation>
    <scope>NUCLEOTIDE SEQUENCE</scope>
    <source>
        <strain evidence="4">G01</strain>
        <tissue evidence="4">Leaf</tissue>
    </source>
</reference>
<feature type="compositionally biased region" description="Basic and acidic residues" evidence="2">
    <location>
        <begin position="282"/>
        <end position="300"/>
    </location>
</feature>
<evidence type="ECO:0000313" key="4">
    <source>
        <dbReference type="EMBL" id="KAL0282712.1"/>
    </source>
</evidence>
<reference evidence="4" key="2">
    <citation type="journal article" date="2024" name="Plant">
        <title>Genomic evolution and insights into agronomic trait innovations of Sesamum species.</title>
        <authorList>
            <person name="Miao H."/>
            <person name="Wang L."/>
            <person name="Qu L."/>
            <person name="Liu H."/>
            <person name="Sun Y."/>
            <person name="Le M."/>
            <person name="Wang Q."/>
            <person name="Wei S."/>
            <person name="Zheng Y."/>
            <person name="Lin W."/>
            <person name="Duan Y."/>
            <person name="Cao H."/>
            <person name="Xiong S."/>
            <person name="Wang X."/>
            <person name="Wei L."/>
            <person name="Li C."/>
            <person name="Ma Q."/>
            <person name="Ju M."/>
            <person name="Zhao R."/>
            <person name="Li G."/>
            <person name="Mu C."/>
            <person name="Tian Q."/>
            <person name="Mei H."/>
            <person name="Zhang T."/>
            <person name="Gao T."/>
            <person name="Zhang H."/>
        </authorList>
    </citation>
    <scope>NUCLEOTIDE SEQUENCE</scope>
    <source>
        <strain evidence="4">G01</strain>
    </source>
</reference>
<keyword evidence="1" id="KW-0479">Metal-binding</keyword>
<evidence type="ECO:0000259" key="3">
    <source>
        <dbReference type="PROSITE" id="PS50158"/>
    </source>
</evidence>
<feature type="region of interest" description="Disordered" evidence="2">
    <location>
        <begin position="272"/>
        <end position="300"/>
    </location>
</feature>
<keyword evidence="1" id="KW-0863">Zinc-finger</keyword>
<proteinExistence type="predicted"/>
<accession>A0AAW2ILL7</accession>
<evidence type="ECO:0000256" key="2">
    <source>
        <dbReference type="SAM" id="MobiDB-lite"/>
    </source>
</evidence>
<dbReference type="InterPro" id="IPR001878">
    <property type="entry name" value="Znf_CCHC"/>
</dbReference>
<dbReference type="Pfam" id="PF07727">
    <property type="entry name" value="RVT_2"/>
    <property type="match status" value="1"/>
</dbReference>
<dbReference type="PROSITE" id="PS50158">
    <property type="entry name" value="ZF_CCHC"/>
    <property type="match status" value="1"/>
</dbReference>
<dbReference type="GO" id="GO:0003676">
    <property type="term" value="F:nucleic acid binding"/>
    <property type="evidence" value="ECO:0007669"/>
    <property type="project" value="InterPro"/>
</dbReference>